<proteinExistence type="predicted"/>
<feature type="signal peptide" evidence="1">
    <location>
        <begin position="1"/>
        <end position="17"/>
    </location>
</feature>
<dbReference type="AlphaFoldDB" id="A0AAW0I4R7"/>
<evidence type="ECO:0008006" key="4">
    <source>
        <dbReference type="Google" id="ProtNLM"/>
    </source>
</evidence>
<protein>
    <recommendedName>
        <fullName evidence="4">Pollen Ole e 1 allergen and extensin family protein</fullName>
    </recommendedName>
</protein>
<dbReference type="Pfam" id="PF01190">
    <property type="entry name" value="Pollen_Ole_e_1"/>
    <property type="match status" value="1"/>
</dbReference>
<dbReference type="EMBL" id="PKMF04002340">
    <property type="protein sequence ID" value="KAK7809430.1"/>
    <property type="molecule type" value="Genomic_DNA"/>
</dbReference>
<name>A0AAW0I4R7_QUESU</name>
<evidence type="ECO:0000256" key="1">
    <source>
        <dbReference type="SAM" id="SignalP"/>
    </source>
</evidence>
<sequence>MAMKLALFVSIMVAALAVPISGAQRMGHLIEIHGTVYCPGNSNTNASGTNKGIFPVAEIHVVCDGKAIEYAYTDAGGGFLFTIDYQRYTIPKILKTCKLVVIAALTRCPKPSPSAGHLESNLKYMGDFTVGGDLKISSIVPVGFHVVPNAFAIKA</sequence>
<keyword evidence="1" id="KW-0732">Signal</keyword>
<keyword evidence="3" id="KW-1185">Reference proteome</keyword>
<dbReference type="PANTHER" id="PTHR34458:SF5">
    <property type="entry name" value="POLLEN OLE E 1 ALLERGEN AND EXTENSIN FAMILY PROTEIN"/>
    <property type="match status" value="1"/>
</dbReference>
<evidence type="ECO:0000313" key="2">
    <source>
        <dbReference type="EMBL" id="KAK7809430.1"/>
    </source>
</evidence>
<organism evidence="2 3">
    <name type="scientific">Quercus suber</name>
    <name type="common">Cork oak</name>
    <dbReference type="NCBI Taxonomy" id="58331"/>
    <lineage>
        <taxon>Eukaryota</taxon>
        <taxon>Viridiplantae</taxon>
        <taxon>Streptophyta</taxon>
        <taxon>Embryophyta</taxon>
        <taxon>Tracheophyta</taxon>
        <taxon>Spermatophyta</taxon>
        <taxon>Magnoliopsida</taxon>
        <taxon>eudicotyledons</taxon>
        <taxon>Gunneridae</taxon>
        <taxon>Pentapetalae</taxon>
        <taxon>rosids</taxon>
        <taxon>fabids</taxon>
        <taxon>Fagales</taxon>
        <taxon>Fagaceae</taxon>
        <taxon>Quercus</taxon>
    </lineage>
</organism>
<accession>A0AAW0I4R7</accession>
<dbReference type="InterPro" id="IPR040404">
    <property type="entry name" value="Phylloplanin-like"/>
</dbReference>
<dbReference type="PANTHER" id="PTHR34458">
    <property type="entry name" value="POLLEN OLE E 1 ALLERGEN AND EXTENSIN FAMILY PROTEIN-RELATED"/>
    <property type="match status" value="1"/>
</dbReference>
<evidence type="ECO:0000313" key="3">
    <source>
        <dbReference type="Proteomes" id="UP000237347"/>
    </source>
</evidence>
<feature type="chain" id="PRO_5043474646" description="Pollen Ole e 1 allergen and extensin family protein" evidence="1">
    <location>
        <begin position="18"/>
        <end position="155"/>
    </location>
</feature>
<dbReference type="Proteomes" id="UP000237347">
    <property type="component" value="Unassembled WGS sequence"/>
</dbReference>
<gene>
    <name evidence="2" type="ORF">CFP56_008393</name>
</gene>
<comment type="caution">
    <text evidence="2">The sequence shown here is derived from an EMBL/GenBank/DDBJ whole genome shotgun (WGS) entry which is preliminary data.</text>
</comment>
<reference evidence="2 3" key="1">
    <citation type="journal article" date="2018" name="Sci. Data">
        <title>The draft genome sequence of cork oak.</title>
        <authorList>
            <person name="Ramos A.M."/>
            <person name="Usie A."/>
            <person name="Barbosa P."/>
            <person name="Barros P.M."/>
            <person name="Capote T."/>
            <person name="Chaves I."/>
            <person name="Simoes F."/>
            <person name="Abreu I."/>
            <person name="Carrasquinho I."/>
            <person name="Faro C."/>
            <person name="Guimaraes J.B."/>
            <person name="Mendonca D."/>
            <person name="Nobrega F."/>
            <person name="Rodrigues L."/>
            <person name="Saibo N.J.M."/>
            <person name="Varela M.C."/>
            <person name="Egas C."/>
            <person name="Matos J."/>
            <person name="Miguel C.M."/>
            <person name="Oliveira M.M."/>
            <person name="Ricardo C.P."/>
            <person name="Goncalves S."/>
        </authorList>
    </citation>
    <scope>NUCLEOTIDE SEQUENCE [LARGE SCALE GENOMIC DNA]</scope>
    <source>
        <strain evidence="3">cv. HL8</strain>
    </source>
</reference>